<keyword evidence="3" id="KW-1185">Reference proteome</keyword>
<evidence type="ECO:0000313" key="2">
    <source>
        <dbReference type="EMBL" id="PJJ84190.1"/>
    </source>
</evidence>
<feature type="chain" id="PRO_5014127730" evidence="1">
    <location>
        <begin position="23"/>
        <end position="434"/>
    </location>
</feature>
<keyword evidence="1" id="KW-0732">Signal</keyword>
<reference evidence="2 3" key="1">
    <citation type="submission" date="2017-11" db="EMBL/GenBank/DDBJ databases">
        <title>Genomic Encyclopedia of Archaeal and Bacterial Type Strains, Phase II (KMG-II): From Individual Species to Whole Genera.</title>
        <authorList>
            <person name="Goeker M."/>
        </authorList>
    </citation>
    <scope>NUCLEOTIDE SEQUENCE [LARGE SCALE GENOMIC DNA]</scope>
    <source>
        <strain evidence="2 3">DSM 28175</strain>
    </source>
</reference>
<dbReference type="OrthoDB" id="677565at2"/>
<accession>A0A2H9VTP4</accession>
<gene>
    <name evidence="2" type="ORF">CLV57_1199</name>
</gene>
<comment type="caution">
    <text evidence="2">The sequence shown here is derived from an EMBL/GenBank/DDBJ whole genome shotgun (WGS) entry which is preliminary data.</text>
</comment>
<evidence type="ECO:0000313" key="3">
    <source>
        <dbReference type="Proteomes" id="UP000242687"/>
    </source>
</evidence>
<dbReference type="RefSeq" id="WP_100340394.1">
    <property type="nucleotide sequence ID" value="NZ_PGFJ01000001.1"/>
</dbReference>
<name>A0A2H9VTP4_9SPHI</name>
<evidence type="ECO:0000256" key="1">
    <source>
        <dbReference type="SAM" id="SignalP"/>
    </source>
</evidence>
<proteinExistence type="predicted"/>
<feature type="signal peptide" evidence="1">
    <location>
        <begin position="1"/>
        <end position="22"/>
    </location>
</feature>
<sequence>MKYLTSALVTIVTLFLVTNVNAQSNFKPGYIVSLNGDTTRGLIDYREWRENPQRVSFKASAEEAAKQFTAVDIKAFGADMLDHYRSYSGPITKGAVDLADLSVGIDSTNLTDNVFLRLITSGKNVSLYSYLDKIKLRYFIAEKNLAPVELKQYVYLDIKQTDKIREYNYYIQQLLSYAIKFQSGDASLEDRINRTAYKSKDIEDIVSKLNGGVTGYKISAESLGGHRFYIGAAANMVRASFFGNQRTSYIENLFDKGSKSQSVAPTIAGGVDFYLNKNVGKLLLRAEASLTVSKVSASSTSTYLQYINEIRFEDEMTINQVTVGLNPQLVYNIFNKKSFKFFVSGGAELGFWSYNNNKYSSRNYSNNVSDGGTNRALLYRTMTTAVTASTGIELDNKFSVYFGYHVPVLITNYPNYGFDISFYRLGVNYFFGGK</sequence>
<dbReference type="AlphaFoldDB" id="A0A2H9VTP4"/>
<protein>
    <submittedName>
        <fullName evidence="2">Outer membrane protein with beta-barrel domain</fullName>
    </submittedName>
</protein>
<organism evidence="2 3">
    <name type="scientific">Mucilaginibacter auburnensis</name>
    <dbReference type="NCBI Taxonomy" id="1457233"/>
    <lineage>
        <taxon>Bacteria</taxon>
        <taxon>Pseudomonadati</taxon>
        <taxon>Bacteroidota</taxon>
        <taxon>Sphingobacteriia</taxon>
        <taxon>Sphingobacteriales</taxon>
        <taxon>Sphingobacteriaceae</taxon>
        <taxon>Mucilaginibacter</taxon>
    </lineage>
</organism>
<dbReference type="EMBL" id="PGFJ01000001">
    <property type="protein sequence ID" value="PJJ84190.1"/>
    <property type="molecule type" value="Genomic_DNA"/>
</dbReference>
<dbReference type="Proteomes" id="UP000242687">
    <property type="component" value="Unassembled WGS sequence"/>
</dbReference>